<protein>
    <recommendedName>
        <fullName evidence="2">Glucosamine--fructose-6-phosphate aminotransferase</fullName>
    </recommendedName>
</protein>
<organism evidence="1">
    <name type="scientific">uncultured Anaerotruncus sp</name>
    <dbReference type="NCBI Taxonomy" id="905011"/>
    <lineage>
        <taxon>Bacteria</taxon>
        <taxon>Bacillati</taxon>
        <taxon>Bacillota</taxon>
        <taxon>Clostridia</taxon>
        <taxon>Eubacteriales</taxon>
        <taxon>Oscillospiraceae</taxon>
        <taxon>Anaerotruncus</taxon>
        <taxon>environmental samples</taxon>
    </lineage>
</organism>
<sequence length="319" mass="34513">MPGAYFAPGSVTARMARWVMDSVTERDIARTVTAAQLAAVRRISLVGDGATYMAAVAACPLFAPPAANGVLPLVQAYRGQPYTGGGATDCPWAWPDSGDHLLVDLTRLAHERQAVCGDGALAGHPLLSYTIAVWGSLLLAQALHRAQGRERTDSASLLRGHFEPSDGDDRASPVAQQLHRWLTAVQPTCVHCVADGPDRAAAQYLAWYLEEALCVPAADMNSAHWLHQNLPGRNSRQAAVFIAGGQHRDTFDRAVAAATICRRPLLVLTGHPERFEVDSLPLPVVAPHWIGPLLYPLWLHEALAARAPQHDMRYTAREV</sequence>
<name>A0A1C6IVZ2_9FIRM</name>
<evidence type="ECO:0000313" key="1">
    <source>
        <dbReference type="EMBL" id="SCJ73987.1"/>
    </source>
</evidence>
<dbReference type="AlphaFoldDB" id="A0A1C6IVZ2"/>
<gene>
    <name evidence="1" type="ORF">SAMEA3545359_01722</name>
</gene>
<proteinExistence type="predicted"/>
<reference evidence="1" key="1">
    <citation type="submission" date="2015-09" db="EMBL/GenBank/DDBJ databases">
        <authorList>
            <consortium name="Pathogen Informatics"/>
        </authorList>
    </citation>
    <scope>NUCLEOTIDE SEQUENCE</scope>
    <source>
        <strain evidence="1">2789STDY5834896</strain>
    </source>
</reference>
<dbReference type="EMBL" id="FMHG01000001">
    <property type="protein sequence ID" value="SCJ73987.1"/>
    <property type="molecule type" value="Genomic_DNA"/>
</dbReference>
<evidence type="ECO:0008006" key="2">
    <source>
        <dbReference type="Google" id="ProtNLM"/>
    </source>
</evidence>
<accession>A0A1C6IVZ2</accession>